<dbReference type="Pfam" id="PF07729">
    <property type="entry name" value="FCD"/>
    <property type="match status" value="1"/>
</dbReference>
<dbReference type="Gene3D" id="1.20.120.530">
    <property type="entry name" value="GntR ligand-binding domain-like"/>
    <property type="match status" value="1"/>
</dbReference>
<dbReference type="EMBL" id="JAUSQL010000001">
    <property type="protein sequence ID" value="MDP9831599.1"/>
    <property type="molecule type" value="Genomic_DNA"/>
</dbReference>
<accession>A0ABT9PGT8</accession>
<dbReference type="InterPro" id="IPR000524">
    <property type="entry name" value="Tscrpt_reg_HTH_GntR"/>
</dbReference>
<evidence type="ECO:0000256" key="1">
    <source>
        <dbReference type="ARBA" id="ARBA00023015"/>
    </source>
</evidence>
<dbReference type="Gene3D" id="1.10.10.10">
    <property type="entry name" value="Winged helix-like DNA-binding domain superfamily/Winged helix DNA-binding domain"/>
    <property type="match status" value="1"/>
</dbReference>
<dbReference type="SUPFAM" id="SSF48008">
    <property type="entry name" value="GntR ligand-binding domain-like"/>
    <property type="match status" value="1"/>
</dbReference>
<evidence type="ECO:0000259" key="4">
    <source>
        <dbReference type="PROSITE" id="PS50949"/>
    </source>
</evidence>
<keyword evidence="5" id="KW-0670">Pyruvate</keyword>
<dbReference type="Pfam" id="PF00392">
    <property type="entry name" value="GntR"/>
    <property type="match status" value="1"/>
</dbReference>
<dbReference type="InterPro" id="IPR036390">
    <property type="entry name" value="WH_DNA-bd_sf"/>
</dbReference>
<evidence type="ECO:0000256" key="2">
    <source>
        <dbReference type="ARBA" id="ARBA00023125"/>
    </source>
</evidence>
<keyword evidence="6" id="KW-1185">Reference proteome</keyword>
<dbReference type="SMART" id="SM00895">
    <property type="entry name" value="FCD"/>
    <property type="match status" value="1"/>
</dbReference>
<dbReference type="PROSITE" id="PS50949">
    <property type="entry name" value="HTH_GNTR"/>
    <property type="match status" value="1"/>
</dbReference>
<dbReference type="InterPro" id="IPR008920">
    <property type="entry name" value="TF_FadR/GntR_C"/>
</dbReference>
<comment type="caution">
    <text evidence="5">The sequence shown here is derived from an EMBL/GenBank/DDBJ whole genome shotgun (WGS) entry which is preliminary data.</text>
</comment>
<dbReference type="PANTHER" id="PTHR43537:SF44">
    <property type="entry name" value="GNTR FAMILY REGULATORY PROTEIN"/>
    <property type="match status" value="1"/>
</dbReference>
<evidence type="ECO:0000313" key="5">
    <source>
        <dbReference type="EMBL" id="MDP9831599.1"/>
    </source>
</evidence>
<sequence>MPVTNMPKKLKRQPTLSEQLVEYLQNLIVNGSMMPGDLLPSERELCETCGVSRTVVREATRTLVGKGILESVPGKGFVVAQVSVNDISDALRIFMRRGTRLKYADLHEVRVALESAAAARCAEVAGDDAHGLIELCDELAELDPEDIVEASKNDIIFHLRIAELTKNQFFVMLFQVLQEALTETRVATFSMAPERIQTVAKAHRKVADMIISGNGPAAAEAMREHLEEVKDTWDAHPEHRINEDKTQ</sequence>
<keyword evidence="2" id="KW-0238">DNA-binding</keyword>
<dbReference type="PANTHER" id="PTHR43537">
    <property type="entry name" value="TRANSCRIPTIONAL REGULATOR, GNTR FAMILY"/>
    <property type="match status" value="1"/>
</dbReference>
<keyword evidence="1" id="KW-0805">Transcription regulation</keyword>
<dbReference type="CDD" id="cd07377">
    <property type="entry name" value="WHTH_GntR"/>
    <property type="match status" value="1"/>
</dbReference>
<name>A0ABT9PGT8_9ACTO</name>
<feature type="domain" description="HTH gntR-type" evidence="4">
    <location>
        <begin position="14"/>
        <end position="82"/>
    </location>
</feature>
<dbReference type="SUPFAM" id="SSF46785">
    <property type="entry name" value="Winged helix' DNA-binding domain"/>
    <property type="match status" value="1"/>
</dbReference>
<dbReference type="Proteomes" id="UP001230145">
    <property type="component" value="Unassembled WGS sequence"/>
</dbReference>
<gene>
    <name evidence="5" type="ORF">J2S45_000278</name>
</gene>
<reference evidence="5 6" key="1">
    <citation type="submission" date="2023-07" db="EMBL/GenBank/DDBJ databases">
        <title>Sequencing the genomes of 1000 actinobacteria strains.</title>
        <authorList>
            <person name="Klenk H.-P."/>
        </authorList>
    </citation>
    <scope>NUCLEOTIDE SEQUENCE [LARGE SCALE GENOMIC DNA]</scope>
    <source>
        <strain evidence="5 6">DSM 19515</strain>
    </source>
</reference>
<protein>
    <submittedName>
        <fullName evidence="5">GntR family transcriptional repressor for pyruvate dehydrogenase complex</fullName>
    </submittedName>
</protein>
<dbReference type="RefSeq" id="WP_307634298.1">
    <property type="nucleotide sequence ID" value="NZ_JAUSQL010000001.1"/>
</dbReference>
<dbReference type="InterPro" id="IPR011711">
    <property type="entry name" value="GntR_C"/>
</dbReference>
<evidence type="ECO:0000256" key="3">
    <source>
        <dbReference type="ARBA" id="ARBA00023163"/>
    </source>
</evidence>
<proteinExistence type="predicted"/>
<keyword evidence="3" id="KW-0804">Transcription</keyword>
<evidence type="ECO:0000313" key="6">
    <source>
        <dbReference type="Proteomes" id="UP001230145"/>
    </source>
</evidence>
<dbReference type="InterPro" id="IPR036388">
    <property type="entry name" value="WH-like_DNA-bd_sf"/>
</dbReference>
<dbReference type="PRINTS" id="PR00035">
    <property type="entry name" value="HTHGNTR"/>
</dbReference>
<organism evidence="5 6">
    <name type="scientific">Trueperella abortisuis</name>
    <dbReference type="NCBI Taxonomy" id="445930"/>
    <lineage>
        <taxon>Bacteria</taxon>
        <taxon>Bacillati</taxon>
        <taxon>Actinomycetota</taxon>
        <taxon>Actinomycetes</taxon>
        <taxon>Actinomycetales</taxon>
        <taxon>Actinomycetaceae</taxon>
        <taxon>Trueperella</taxon>
    </lineage>
</organism>
<dbReference type="SMART" id="SM00345">
    <property type="entry name" value="HTH_GNTR"/>
    <property type="match status" value="1"/>
</dbReference>